<name>U4LNT4_PYROM</name>
<keyword evidence="2" id="KW-1185">Reference proteome</keyword>
<evidence type="ECO:0000313" key="1">
    <source>
        <dbReference type="EMBL" id="CCX33247.1"/>
    </source>
</evidence>
<organism evidence="1 2">
    <name type="scientific">Pyronema omphalodes (strain CBS 100304)</name>
    <name type="common">Pyronema confluens</name>
    <dbReference type="NCBI Taxonomy" id="1076935"/>
    <lineage>
        <taxon>Eukaryota</taxon>
        <taxon>Fungi</taxon>
        <taxon>Dikarya</taxon>
        <taxon>Ascomycota</taxon>
        <taxon>Pezizomycotina</taxon>
        <taxon>Pezizomycetes</taxon>
        <taxon>Pezizales</taxon>
        <taxon>Pyronemataceae</taxon>
        <taxon>Pyronema</taxon>
    </lineage>
</organism>
<dbReference type="Proteomes" id="UP000018144">
    <property type="component" value="Unassembled WGS sequence"/>
</dbReference>
<sequence>MQVQHIRVSYYGTMDTITTVDRVKFLLETVVLDKGIVEEFLCLRKTLRQGGH</sequence>
<gene>
    <name evidence="1" type="ORF">PCON_14287</name>
</gene>
<accession>U4LNT4</accession>
<dbReference type="AlphaFoldDB" id="U4LNT4"/>
<dbReference type="EMBL" id="HF936042">
    <property type="protein sequence ID" value="CCX33247.1"/>
    <property type="molecule type" value="Genomic_DNA"/>
</dbReference>
<evidence type="ECO:0000313" key="2">
    <source>
        <dbReference type="Proteomes" id="UP000018144"/>
    </source>
</evidence>
<reference evidence="1 2" key="1">
    <citation type="journal article" date="2013" name="PLoS Genet.">
        <title>The genome and development-dependent transcriptomes of Pyronema confluens: a window into fungal evolution.</title>
        <authorList>
            <person name="Traeger S."/>
            <person name="Altegoer F."/>
            <person name="Freitag M."/>
            <person name="Gabaldon T."/>
            <person name="Kempken F."/>
            <person name="Kumar A."/>
            <person name="Marcet-Houben M."/>
            <person name="Poggeler S."/>
            <person name="Stajich J.E."/>
            <person name="Nowrousian M."/>
        </authorList>
    </citation>
    <scope>NUCLEOTIDE SEQUENCE [LARGE SCALE GENOMIC DNA]</scope>
    <source>
        <strain evidence="2">CBS 100304</strain>
        <tissue evidence="1">Vegetative mycelium</tissue>
    </source>
</reference>
<proteinExistence type="predicted"/>
<protein>
    <submittedName>
        <fullName evidence="1">Uncharacterized protein</fullName>
    </submittedName>
</protein>